<reference evidence="5" key="1">
    <citation type="submission" date="2016-04" db="EMBL/GenBank/DDBJ databases">
        <title>Cephalotus genome sequencing.</title>
        <authorList>
            <person name="Fukushima K."/>
            <person name="Hasebe M."/>
            <person name="Fang X."/>
        </authorList>
    </citation>
    <scope>NUCLEOTIDE SEQUENCE [LARGE SCALE GENOMIC DNA]</scope>
    <source>
        <strain evidence="5">cv. St1</strain>
    </source>
</reference>
<keyword evidence="1" id="KW-0862">Zinc</keyword>
<dbReference type="Proteomes" id="UP000187406">
    <property type="component" value="Unassembled WGS sequence"/>
</dbReference>
<keyword evidence="1" id="KW-0479">Metal-binding</keyword>
<evidence type="ECO:0000256" key="2">
    <source>
        <dbReference type="SAM" id="MobiDB-lite"/>
    </source>
</evidence>
<evidence type="ECO:0000259" key="3">
    <source>
        <dbReference type="PROSITE" id="PS50158"/>
    </source>
</evidence>
<dbReference type="InterPro" id="IPR001878">
    <property type="entry name" value="Znf_CCHC"/>
</dbReference>
<keyword evidence="5" id="KW-1185">Reference proteome</keyword>
<gene>
    <name evidence="4" type="ORF">CFOL_v3_18832</name>
</gene>
<dbReference type="InterPro" id="IPR036875">
    <property type="entry name" value="Znf_CCHC_sf"/>
</dbReference>
<sequence length="171" mass="19983">MALITRKFKKFLSNKRQQEKRPLKKHLQNGESSKKEEVICYECNKPGHYKSDCPKLKRNKEHSKKKKAVMATWSDSDNSSSDEESNGEVANIAFMEIENEEENKVHLSTSFSFDELQDAYDELVEYSKNLSLKHSYIKKLNNALNCKIEELKTNILELEKVKESVIPRTYF</sequence>
<dbReference type="EMBL" id="BDDD01001357">
    <property type="protein sequence ID" value="GAV75353.1"/>
    <property type="molecule type" value="Genomic_DNA"/>
</dbReference>
<feature type="compositionally biased region" description="Basic residues" evidence="2">
    <location>
        <begin position="56"/>
        <end position="68"/>
    </location>
</feature>
<evidence type="ECO:0000313" key="4">
    <source>
        <dbReference type="EMBL" id="GAV75353.1"/>
    </source>
</evidence>
<feature type="domain" description="CCHC-type" evidence="3">
    <location>
        <begin position="40"/>
        <end position="55"/>
    </location>
</feature>
<dbReference type="AlphaFoldDB" id="A0A1Q3C5J3"/>
<protein>
    <submittedName>
        <fullName evidence="4">Zf-CCHC domain-containing protein</fullName>
    </submittedName>
</protein>
<dbReference type="PROSITE" id="PS50158">
    <property type="entry name" value="ZF_CCHC"/>
    <property type="match status" value="1"/>
</dbReference>
<dbReference type="Gene3D" id="4.10.60.10">
    <property type="entry name" value="Zinc finger, CCHC-type"/>
    <property type="match status" value="1"/>
</dbReference>
<accession>A0A1Q3C5J3</accession>
<evidence type="ECO:0000313" key="5">
    <source>
        <dbReference type="Proteomes" id="UP000187406"/>
    </source>
</evidence>
<feature type="region of interest" description="Disordered" evidence="2">
    <location>
        <begin position="14"/>
        <end position="87"/>
    </location>
</feature>
<name>A0A1Q3C5J3_CEPFO</name>
<dbReference type="SMART" id="SM00343">
    <property type="entry name" value="ZnF_C2HC"/>
    <property type="match status" value="1"/>
</dbReference>
<evidence type="ECO:0000256" key="1">
    <source>
        <dbReference type="PROSITE-ProRule" id="PRU00047"/>
    </source>
</evidence>
<organism evidence="4 5">
    <name type="scientific">Cephalotus follicularis</name>
    <name type="common">Albany pitcher plant</name>
    <dbReference type="NCBI Taxonomy" id="3775"/>
    <lineage>
        <taxon>Eukaryota</taxon>
        <taxon>Viridiplantae</taxon>
        <taxon>Streptophyta</taxon>
        <taxon>Embryophyta</taxon>
        <taxon>Tracheophyta</taxon>
        <taxon>Spermatophyta</taxon>
        <taxon>Magnoliopsida</taxon>
        <taxon>eudicotyledons</taxon>
        <taxon>Gunneridae</taxon>
        <taxon>Pentapetalae</taxon>
        <taxon>rosids</taxon>
        <taxon>fabids</taxon>
        <taxon>Oxalidales</taxon>
        <taxon>Cephalotaceae</taxon>
        <taxon>Cephalotus</taxon>
    </lineage>
</organism>
<dbReference type="InParanoid" id="A0A1Q3C5J3"/>
<dbReference type="Pfam" id="PF00098">
    <property type="entry name" value="zf-CCHC"/>
    <property type="match status" value="1"/>
</dbReference>
<dbReference type="SUPFAM" id="SSF57756">
    <property type="entry name" value="Retrovirus zinc finger-like domains"/>
    <property type="match status" value="1"/>
</dbReference>
<dbReference type="OrthoDB" id="7920740at2759"/>
<dbReference type="GO" id="GO:0003676">
    <property type="term" value="F:nucleic acid binding"/>
    <property type="evidence" value="ECO:0007669"/>
    <property type="project" value="InterPro"/>
</dbReference>
<proteinExistence type="predicted"/>
<keyword evidence="1" id="KW-0863">Zinc-finger</keyword>
<comment type="caution">
    <text evidence="4">The sequence shown here is derived from an EMBL/GenBank/DDBJ whole genome shotgun (WGS) entry which is preliminary data.</text>
</comment>
<dbReference type="GO" id="GO:0008270">
    <property type="term" value="F:zinc ion binding"/>
    <property type="evidence" value="ECO:0007669"/>
    <property type="project" value="UniProtKB-KW"/>
</dbReference>